<protein>
    <recommendedName>
        <fullName evidence="4">YlbF family regulator</fullName>
    </recommendedName>
</protein>
<keyword evidence="1" id="KW-0175">Coiled coil</keyword>
<evidence type="ECO:0000313" key="2">
    <source>
        <dbReference type="EMBL" id="OEG08980.1"/>
    </source>
</evidence>
<dbReference type="EMBL" id="MIJZ01000017">
    <property type="protein sequence ID" value="OEG08980.1"/>
    <property type="molecule type" value="Genomic_DNA"/>
</dbReference>
<sequence>MEPSITDKKVNEELTKLLTLLGEDELIQRYKELEEKVQNNEKLTDLVEQIKAAQKDAVQFAHYDKPEAEKAAIKRADELTKEFDEHPLVVAYREQLMEANDLLQHVTDMIQYRINEELEKEG</sequence>
<feature type="coiled-coil region" evidence="1">
    <location>
        <begin position="23"/>
        <end position="56"/>
    </location>
</feature>
<name>A0A1E5G9P4_9ENTE</name>
<comment type="caution">
    <text evidence="2">The sequence shown here is derived from an EMBL/GenBank/DDBJ whole genome shotgun (WGS) entry which is preliminary data.</text>
</comment>
<accession>A0A1E5G9P4</accession>
<dbReference type="Proteomes" id="UP000094068">
    <property type="component" value="Unassembled WGS sequence"/>
</dbReference>
<keyword evidence="3" id="KW-1185">Reference proteome</keyword>
<dbReference type="InterPro" id="IPR016783">
    <property type="entry name" value="Biofilm_formation_YmcA"/>
</dbReference>
<evidence type="ECO:0008006" key="4">
    <source>
        <dbReference type="Google" id="ProtNLM"/>
    </source>
</evidence>
<dbReference type="AlphaFoldDB" id="A0A1E5G9P4"/>
<organism evidence="2 3">
    <name type="scientific">Enterococcus ureasiticus</name>
    <dbReference type="NCBI Taxonomy" id="903984"/>
    <lineage>
        <taxon>Bacteria</taxon>
        <taxon>Bacillati</taxon>
        <taxon>Bacillota</taxon>
        <taxon>Bacilli</taxon>
        <taxon>Lactobacillales</taxon>
        <taxon>Enterococcaceae</taxon>
        <taxon>Enterococcus</taxon>
    </lineage>
</organism>
<dbReference type="OrthoDB" id="2167788at2"/>
<evidence type="ECO:0000256" key="1">
    <source>
        <dbReference type="SAM" id="Coils"/>
    </source>
</evidence>
<dbReference type="SUPFAM" id="SSF158622">
    <property type="entry name" value="YheA/YmcA-like"/>
    <property type="match status" value="1"/>
</dbReference>
<dbReference type="STRING" id="903984.BCR21_15505"/>
<dbReference type="PIRSF" id="PIRSF021287">
    <property type="entry name" value="Biofilm_formation_YmcA"/>
    <property type="match status" value="1"/>
</dbReference>
<dbReference type="Pfam" id="PF06133">
    <property type="entry name" value="Com_YlbF"/>
    <property type="match status" value="1"/>
</dbReference>
<reference evidence="3" key="1">
    <citation type="submission" date="2016-09" db="EMBL/GenBank/DDBJ databases">
        <authorList>
            <person name="Gulvik C.A."/>
        </authorList>
    </citation>
    <scope>NUCLEOTIDE SEQUENCE [LARGE SCALE GENOMIC DNA]</scope>
    <source>
        <strain evidence="3">DSM 23328</strain>
    </source>
</reference>
<evidence type="ECO:0000313" key="3">
    <source>
        <dbReference type="Proteomes" id="UP000094068"/>
    </source>
</evidence>
<dbReference type="PANTHER" id="PTHR38448:SF1">
    <property type="entry name" value="YLBF FAMILY REGULATOR"/>
    <property type="match status" value="1"/>
</dbReference>
<dbReference type="InterPro" id="IPR023378">
    <property type="entry name" value="YheA/YmcA-like_dom_sf"/>
</dbReference>
<dbReference type="RefSeq" id="WP_069647441.1">
    <property type="nucleotide sequence ID" value="NZ_MIJZ01000017.1"/>
</dbReference>
<dbReference type="InterPro" id="IPR052767">
    <property type="entry name" value="Bact_com_dev_regulator"/>
</dbReference>
<dbReference type="PANTHER" id="PTHR38448">
    <property type="entry name" value="REGULATORY PROTEIN YLBF-RELATED"/>
    <property type="match status" value="1"/>
</dbReference>
<proteinExistence type="predicted"/>
<gene>
    <name evidence="2" type="ORF">BCR21_15505</name>
</gene>
<dbReference type="InterPro" id="IPR010368">
    <property type="entry name" value="Com_YlbF"/>
</dbReference>
<dbReference type="Gene3D" id="1.20.1500.10">
    <property type="entry name" value="YheA/YmcA-like"/>
    <property type="match status" value="1"/>
</dbReference>